<dbReference type="Proteomes" id="UP000006804">
    <property type="component" value="Chromosome"/>
</dbReference>
<accession>F7YX78</accession>
<sequence length="436" mass="50934" precursor="true">MALKRSLMRIKKLCFFAFLIGTVLYLVYFIPLRIKSDQAGLRYALGFTQDEKLIKLTSGTLVWVIEPGDFIQPYMKYVVFRGNFSQFDPKQYAVDADRYNVWIGLLEFNESLPFTKQILEVRGKKDQFFRVHTIRQEEVVKMKLDTKMFYHRLRRAILERSIDMIWIQPVENIDLDFVLSKLQREFGEPTDLPTVQKISNVFPFIPFTLLTLLVFHFSLILGIASFAVVFTDLNLAIFAVSILATVTTYFAVKNKKYLPILYLLIGLLTYAALSRFEFLNDLRQFRGVKLSLMALPFFVTLNLLFENRDLLIRYKKYLPYFAVAVGVAGFYYLWRSGNFAFVPNVERKARDFIESILWVRPRLKEVVGYPAFFISLSFSKNRLISFLQILGAIALVSTFNTFCHIKTPLVVSLYRSLFSILLGYITFYVLRRFVKC</sequence>
<evidence type="ECO:0000256" key="1">
    <source>
        <dbReference type="SAM" id="Phobius"/>
    </source>
</evidence>
<feature type="transmembrane region" description="Helical" evidence="1">
    <location>
        <begin position="233"/>
        <end position="251"/>
    </location>
</feature>
<dbReference type="RefSeq" id="WP_013932373.1">
    <property type="nucleotide sequence ID" value="NC_015707.1"/>
</dbReference>
<dbReference type="HOGENOM" id="CLU_648804_0_0_0"/>
<feature type="transmembrane region" description="Helical" evidence="1">
    <location>
        <begin position="257"/>
        <end position="276"/>
    </location>
</feature>
<dbReference type="STRING" id="688269.Theth_1073"/>
<feature type="transmembrane region" description="Helical" evidence="1">
    <location>
        <begin position="204"/>
        <end position="226"/>
    </location>
</feature>
<feature type="transmembrane region" description="Helical" evidence="1">
    <location>
        <begin position="408"/>
        <end position="430"/>
    </location>
</feature>
<dbReference type="KEGG" id="tta:Theth_1073"/>
<dbReference type="PATRIC" id="fig|688269.3.peg.1101"/>
<feature type="transmembrane region" description="Helical" evidence="1">
    <location>
        <begin position="317"/>
        <end position="334"/>
    </location>
</feature>
<name>F7YX78_9THEM</name>
<keyword evidence="1" id="KW-0472">Membrane</keyword>
<keyword evidence="3" id="KW-1185">Reference proteome</keyword>
<keyword evidence="1" id="KW-1133">Transmembrane helix</keyword>
<feature type="transmembrane region" description="Helical" evidence="1">
    <location>
        <begin position="383"/>
        <end position="402"/>
    </location>
</feature>
<gene>
    <name evidence="2" type="ORF">Theth_1073</name>
</gene>
<keyword evidence="1" id="KW-0812">Transmembrane</keyword>
<dbReference type="InterPro" id="IPR043748">
    <property type="entry name" value="DUF5693"/>
</dbReference>
<evidence type="ECO:0000313" key="2">
    <source>
        <dbReference type="EMBL" id="AEH51153.1"/>
    </source>
</evidence>
<feature type="transmembrane region" description="Helical" evidence="1">
    <location>
        <begin position="288"/>
        <end position="305"/>
    </location>
</feature>
<evidence type="ECO:0000313" key="3">
    <source>
        <dbReference type="Proteomes" id="UP000006804"/>
    </source>
</evidence>
<proteinExistence type="predicted"/>
<dbReference type="Pfam" id="PF18949">
    <property type="entry name" value="DUF5693"/>
    <property type="match status" value="1"/>
</dbReference>
<dbReference type="eggNOG" id="ENOG5032DWN">
    <property type="taxonomic scope" value="Bacteria"/>
</dbReference>
<protein>
    <submittedName>
        <fullName evidence="2">Uncharacterized protein</fullName>
    </submittedName>
</protein>
<dbReference type="AlphaFoldDB" id="F7YX78"/>
<reference evidence="2 3" key="1">
    <citation type="submission" date="2010-11" db="EMBL/GenBank/DDBJ databases">
        <title>The complete genome of Thermotoga thermarum DSM 5069.</title>
        <authorList>
            <consortium name="US DOE Joint Genome Institute (JGI-PGF)"/>
            <person name="Lucas S."/>
            <person name="Copeland A."/>
            <person name="Lapidus A."/>
            <person name="Bruce D."/>
            <person name="Goodwin L."/>
            <person name="Pitluck S."/>
            <person name="Kyrpides N."/>
            <person name="Mavromatis K."/>
            <person name="Ivanova N."/>
            <person name="Zeytun A."/>
            <person name="Brettin T."/>
            <person name="Detter J.C."/>
            <person name="Tapia R."/>
            <person name="Han C."/>
            <person name="Land M."/>
            <person name="Hauser L."/>
            <person name="Markowitz V."/>
            <person name="Cheng J.-F."/>
            <person name="Hugenholtz P."/>
            <person name="Woyke T."/>
            <person name="Wu D."/>
            <person name="Spring S."/>
            <person name="Schroeder M."/>
            <person name="Brambilla E."/>
            <person name="Klenk H.-P."/>
            <person name="Eisen J.A."/>
        </authorList>
    </citation>
    <scope>NUCLEOTIDE SEQUENCE [LARGE SCALE GENOMIC DNA]</scope>
    <source>
        <strain evidence="2 3">DSM 5069</strain>
    </source>
</reference>
<organism evidence="2 3">
    <name type="scientific">Pseudothermotoga thermarum DSM 5069</name>
    <dbReference type="NCBI Taxonomy" id="688269"/>
    <lineage>
        <taxon>Bacteria</taxon>
        <taxon>Thermotogati</taxon>
        <taxon>Thermotogota</taxon>
        <taxon>Thermotogae</taxon>
        <taxon>Thermotogales</taxon>
        <taxon>Thermotogaceae</taxon>
        <taxon>Pseudothermotoga</taxon>
    </lineage>
</organism>
<dbReference type="EMBL" id="CP002351">
    <property type="protein sequence ID" value="AEH51153.1"/>
    <property type="molecule type" value="Genomic_DNA"/>
</dbReference>